<protein>
    <recommendedName>
        <fullName evidence="4">ATP synthase subunit I</fullName>
    </recommendedName>
</protein>
<keyword evidence="1" id="KW-0812">Transmembrane</keyword>
<organism evidence="2 3">
    <name type="scientific">Marinobacter nitratireducens</name>
    <dbReference type="NCBI Taxonomy" id="1137280"/>
    <lineage>
        <taxon>Bacteria</taxon>
        <taxon>Pseudomonadati</taxon>
        <taxon>Pseudomonadota</taxon>
        <taxon>Gammaproteobacteria</taxon>
        <taxon>Pseudomonadales</taxon>
        <taxon>Marinobacteraceae</taxon>
        <taxon>Marinobacter</taxon>
    </lineage>
</organism>
<dbReference type="AlphaFoldDB" id="A0A072N5E5"/>
<sequence>MIESDLFGHISGYLASFGAGCLLGAIFLWGLWLTVQRIPQSTHPAALTLMSLGLRFSAVLSVFYVIAHFGTWQHLVIAAVGFTLPRLIISRRILSTVKAREGMHS</sequence>
<keyword evidence="1" id="KW-1133">Transmembrane helix</keyword>
<name>A0A072N5E5_9GAMM</name>
<keyword evidence="1" id="KW-0472">Membrane</keyword>
<feature type="transmembrane region" description="Helical" evidence="1">
    <location>
        <begin position="12"/>
        <end position="33"/>
    </location>
</feature>
<dbReference type="Proteomes" id="UP000035057">
    <property type="component" value="Unassembled WGS sequence"/>
</dbReference>
<reference evidence="2 3" key="1">
    <citation type="submission" date="2012-12" db="EMBL/GenBank/DDBJ databases">
        <title>Genome assembly of Marinobacter sp. AK21.</title>
        <authorList>
            <person name="Khatri I."/>
            <person name="Kumar R."/>
            <person name="Vaidya B."/>
            <person name="Subramanian S."/>
            <person name="Pinnaka A."/>
        </authorList>
    </citation>
    <scope>NUCLEOTIDE SEQUENCE [LARGE SCALE GENOMIC DNA]</scope>
    <source>
        <strain evidence="2 3">AK21</strain>
    </source>
</reference>
<dbReference type="NCBIfam" id="TIGR03165">
    <property type="entry name" value="F1F0_chp_2"/>
    <property type="match status" value="1"/>
</dbReference>
<dbReference type="InterPro" id="IPR017581">
    <property type="entry name" value="AtpR-like"/>
</dbReference>
<evidence type="ECO:0000313" key="2">
    <source>
        <dbReference type="EMBL" id="KEF32726.1"/>
    </source>
</evidence>
<dbReference type="OrthoDB" id="467414at2"/>
<evidence type="ECO:0008006" key="4">
    <source>
        <dbReference type="Google" id="ProtNLM"/>
    </source>
</evidence>
<feature type="transmembrane region" description="Helical" evidence="1">
    <location>
        <begin position="72"/>
        <end position="89"/>
    </location>
</feature>
<dbReference type="PATRIC" id="fig|1137280.3.peg.1175"/>
<evidence type="ECO:0000313" key="3">
    <source>
        <dbReference type="Proteomes" id="UP000035057"/>
    </source>
</evidence>
<gene>
    <name evidence="2" type="ORF">D777_01360</name>
</gene>
<evidence type="ECO:0000256" key="1">
    <source>
        <dbReference type="SAM" id="Phobius"/>
    </source>
</evidence>
<dbReference type="Pfam" id="PF12966">
    <property type="entry name" value="AtpR"/>
    <property type="match status" value="1"/>
</dbReference>
<dbReference type="STRING" id="1137280.D777_01360"/>
<accession>A0A072N5E5</accession>
<keyword evidence="3" id="KW-1185">Reference proteome</keyword>
<dbReference type="EMBL" id="ANIE01000003">
    <property type="protein sequence ID" value="KEF32726.1"/>
    <property type="molecule type" value="Genomic_DNA"/>
</dbReference>
<feature type="transmembrane region" description="Helical" evidence="1">
    <location>
        <begin position="45"/>
        <end position="66"/>
    </location>
</feature>
<proteinExistence type="predicted"/>
<comment type="caution">
    <text evidence="2">The sequence shown here is derived from an EMBL/GenBank/DDBJ whole genome shotgun (WGS) entry which is preliminary data.</text>
</comment>
<dbReference type="RefSeq" id="WP_051668955.1">
    <property type="nucleotide sequence ID" value="NZ_ANIE01000003.1"/>
</dbReference>